<keyword evidence="3" id="KW-1185">Reference proteome</keyword>
<feature type="non-terminal residue" evidence="2">
    <location>
        <position position="1"/>
    </location>
</feature>
<dbReference type="OrthoDB" id="2403385at2759"/>
<evidence type="ECO:0000313" key="3">
    <source>
        <dbReference type="Proteomes" id="UP000789570"/>
    </source>
</evidence>
<evidence type="ECO:0000256" key="1">
    <source>
        <dbReference type="SAM" id="MobiDB-lite"/>
    </source>
</evidence>
<comment type="caution">
    <text evidence="2">The sequence shown here is derived from an EMBL/GenBank/DDBJ whole genome shotgun (WGS) entry which is preliminary data.</text>
</comment>
<reference evidence="2" key="1">
    <citation type="submission" date="2021-06" db="EMBL/GenBank/DDBJ databases">
        <authorList>
            <person name="Kallberg Y."/>
            <person name="Tangrot J."/>
            <person name="Rosling A."/>
        </authorList>
    </citation>
    <scope>NUCLEOTIDE SEQUENCE</scope>
    <source>
        <strain evidence="2">UK204</strain>
    </source>
</reference>
<feature type="region of interest" description="Disordered" evidence="1">
    <location>
        <begin position="51"/>
        <end position="101"/>
    </location>
</feature>
<dbReference type="AlphaFoldDB" id="A0A9N9IRC2"/>
<evidence type="ECO:0000313" key="2">
    <source>
        <dbReference type="EMBL" id="CAG8746562.1"/>
    </source>
</evidence>
<feature type="compositionally biased region" description="Basic and acidic residues" evidence="1">
    <location>
        <begin position="78"/>
        <end position="92"/>
    </location>
</feature>
<accession>A0A9N9IRC2</accession>
<proteinExistence type="predicted"/>
<organism evidence="2 3">
    <name type="scientific">Funneliformis caledonium</name>
    <dbReference type="NCBI Taxonomy" id="1117310"/>
    <lineage>
        <taxon>Eukaryota</taxon>
        <taxon>Fungi</taxon>
        <taxon>Fungi incertae sedis</taxon>
        <taxon>Mucoromycota</taxon>
        <taxon>Glomeromycotina</taxon>
        <taxon>Glomeromycetes</taxon>
        <taxon>Glomerales</taxon>
        <taxon>Glomeraceae</taxon>
        <taxon>Funneliformis</taxon>
    </lineage>
</organism>
<feature type="non-terminal residue" evidence="2">
    <location>
        <position position="242"/>
    </location>
</feature>
<dbReference type="Proteomes" id="UP000789570">
    <property type="component" value="Unassembled WGS sequence"/>
</dbReference>
<dbReference type="EMBL" id="CAJVPQ010016780">
    <property type="protein sequence ID" value="CAG8746562.1"/>
    <property type="molecule type" value="Genomic_DNA"/>
</dbReference>
<name>A0A9N9IRC2_9GLOM</name>
<sequence>NYSQRKKGNNIDKLWLAVENKKLVLQERNVNTGTNCIQLVSCKDIQISNVGQKRSYENDENEESVTPTKKLSVDNDDTSSKNDKHEHDGHQETDEEIISSESPTVKKLKGLGGIARYRIVFLPEENNCNPIKSAFVEEEWLKFETDWEKVEETIVVNDGVDGHIENLLKKYDDAINKATTGYSVNLSEIIGVFNECTLINRSCYTFSKEWPLQWTQSIYNAFLAVNPLHDSELSEYAYRDKI</sequence>
<protein>
    <submittedName>
        <fullName evidence="2">12085_t:CDS:1</fullName>
    </submittedName>
</protein>
<gene>
    <name evidence="2" type="ORF">FCALED_LOCUS15999</name>
</gene>